<keyword evidence="1" id="KW-0812">Transmembrane</keyword>
<organism evidence="2 3">
    <name type="scientific">Mycolicibacterium rhodesiae</name>
    <name type="common">Mycobacterium rhodesiae</name>
    <dbReference type="NCBI Taxonomy" id="36814"/>
    <lineage>
        <taxon>Bacteria</taxon>
        <taxon>Bacillati</taxon>
        <taxon>Actinomycetota</taxon>
        <taxon>Actinomycetes</taxon>
        <taxon>Mycobacteriales</taxon>
        <taxon>Mycobacteriaceae</taxon>
        <taxon>Mycolicibacterium</taxon>
    </lineage>
</organism>
<keyword evidence="1" id="KW-0472">Membrane</keyword>
<comment type="caution">
    <text evidence="2">The sequence shown here is derived from an EMBL/GenBank/DDBJ whole genome shotgun (WGS) entry which is preliminary data.</text>
</comment>
<sequence length="240" mass="24949">MAVRNRPLTGKASRDGRKVIAQAQSSRRSGWLWLAAGVVVAAPIVAIVVISIVKSPATRAPETESASLQKPPATVAVGADTMPPWPAPADAKAAVAAAGLPMLGSEGAVEHIHAHLDVLLDGKPVPVPRDVGIDTDTRRGTISPLHTHDETGVIHVESPVKRQFSLGEFFSEWQVSLSADNIGALRAGGGKLVRVVVNGTPQTGNPAAITLGPHDEVAVVYGTPQPGETLPSKYDFGEGE</sequence>
<evidence type="ECO:0000256" key="1">
    <source>
        <dbReference type="SAM" id="Phobius"/>
    </source>
</evidence>
<feature type="transmembrane region" description="Helical" evidence="1">
    <location>
        <begin position="31"/>
        <end position="53"/>
    </location>
</feature>
<name>A0A1X0IV78_MYCRH</name>
<keyword evidence="3" id="KW-1185">Reference proteome</keyword>
<dbReference type="OrthoDB" id="8988083at2"/>
<keyword evidence="1" id="KW-1133">Transmembrane helix</keyword>
<dbReference type="AlphaFoldDB" id="A0A1X0IV78"/>
<evidence type="ECO:0000313" key="3">
    <source>
        <dbReference type="Proteomes" id="UP000192534"/>
    </source>
</evidence>
<dbReference type="Proteomes" id="UP000192534">
    <property type="component" value="Unassembled WGS sequence"/>
</dbReference>
<gene>
    <name evidence="2" type="ORF">BST42_15310</name>
</gene>
<accession>A0A1X0IV78</accession>
<reference evidence="2 3" key="1">
    <citation type="submission" date="2016-12" db="EMBL/GenBank/DDBJ databases">
        <title>The new phylogeny of genus Mycobacterium.</title>
        <authorList>
            <person name="Tortoli E."/>
            <person name="Trovato A."/>
            <person name="Cirillo D.M."/>
        </authorList>
    </citation>
    <scope>NUCLEOTIDE SEQUENCE [LARGE SCALE GENOMIC DNA]</scope>
    <source>
        <strain evidence="2 3">DSM 44223</strain>
    </source>
</reference>
<evidence type="ECO:0000313" key="2">
    <source>
        <dbReference type="EMBL" id="ORB52325.1"/>
    </source>
</evidence>
<proteinExistence type="predicted"/>
<dbReference type="EMBL" id="MVIH01000006">
    <property type="protein sequence ID" value="ORB52325.1"/>
    <property type="molecule type" value="Genomic_DNA"/>
</dbReference>
<dbReference type="RefSeq" id="WP_083120143.1">
    <property type="nucleotide sequence ID" value="NZ_JACKUO010000026.1"/>
</dbReference>
<protein>
    <submittedName>
        <fullName evidence="2">Uncharacterized protein</fullName>
    </submittedName>
</protein>